<dbReference type="STRING" id="869212.Turpa_1561"/>
<evidence type="ECO:0000313" key="2">
    <source>
        <dbReference type="EMBL" id="AFM12209.1"/>
    </source>
</evidence>
<dbReference type="Proteomes" id="UP000006048">
    <property type="component" value="Chromosome"/>
</dbReference>
<dbReference type="OrthoDB" id="9775118at2"/>
<proteinExistence type="predicted"/>
<feature type="chain" id="PRO_5003685882" description="5'-Nucleotidase domain-containing protein" evidence="1">
    <location>
        <begin position="20"/>
        <end position="693"/>
    </location>
</feature>
<dbReference type="SUPFAM" id="SSF56300">
    <property type="entry name" value="Metallo-dependent phosphatases"/>
    <property type="match status" value="1"/>
</dbReference>
<dbReference type="RefSeq" id="WP_014802720.1">
    <property type="nucleotide sequence ID" value="NC_018020.1"/>
</dbReference>
<evidence type="ECO:0000313" key="3">
    <source>
        <dbReference type="Proteomes" id="UP000006048"/>
    </source>
</evidence>
<dbReference type="PANTHER" id="PTHR11575:SF24">
    <property type="entry name" value="5'-NUCLEOTIDASE"/>
    <property type="match status" value="1"/>
</dbReference>
<protein>
    <recommendedName>
        <fullName evidence="4">5'-Nucleotidase domain-containing protein</fullName>
    </recommendedName>
</protein>
<name>I4B4K2_TURPD</name>
<keyword evidence="1" id="KW-0732">Signal</keyword>
<dbReference type="GO" id="GO:0009166">
    <property type="term" value="P:nucleotide catabolic process"/>
    <property type="evidence" value="ECO:0007669"/>
    <property type="project" value="InterPro"/>
</dbReference>
<dbReference type="InterPro" id="IPR029052">
    <property type="entry name" value="Metallo-depent_PP-like"/>
</dbReference>
<reference evidence="2 3" key="1">
    <citation type="submission" date="2012-06" db="EMBL/GenBank/DDBJ databases">
        <title>The complete chromosome of genome of Turneriella parva DSM 21527.</title>
        <authorList>
            <consortium name="US DOE Joint Genome Institute (JGI-PGF)"/>
            <person name="Lucas S."/>
            <person name="Han J."/>
            <person name="Lapidus A."/>
            <person name="Bruce D."/>
            <person name="Goodwin L."/>
            <person name="Pitluck S."/>
            <person name="Peters L."/>
            <person name="Kyrpides N."/>
            <person name="Mavromatis K."/>
            <person name="Ivanova N."/>
            <person name="Mikhailova N."/>
            <person name="Chertkov O."/>
            <person name="Detter J.C."/>
            <person name="Tapia R."/>
            <person name="Han C."/>
            <person name="Land M."/>
            <person name="Hauser L."/>
            <person name="Markowitz V."/>
            <person name="Cheng J.-F."/>
            <person name="Hugenholtz P."/>
            <person name="Woyke T."/>
            <person name="Wu D."/>
            <person name="Gronow S."/>
            <person name="Wellnitz S."/>
            <person name="Brambilla E."/>
            <person name="Klenk H.-P."/>
            <person name="Eisen J.A."/>
        </authorList>
    </citation>
    <scope>NUCLEOTIDE SEQUENCE [LARGE SCALE GENOMIC DNA]</scope>
    <source>
        <strain evidence="3">ATCC BAA-1111 / DSM 21527 / NCTC 11395 / H</strain>
    </source>
</reference>
<dbReference type="AlphaFoldDB" id="I4B4K2"/>
<dbReference type="GO" id="GO:0016787">
    <property type="term" value="F:hydrolase activity"/>
    <property type="evidence" value="ECO:0007669"/>
    <property type="project" value="InterPro"/>
</dbReference>
<dbReference type="HOGENOM" id="CLU_397357_0_0_12"/>
<dbReference type="InterPro" id="IPR006179">
    <property type="entry name" value="5_nucleotidase/apyrase"/>
</dbReference>
<dbReference type="Gene3D" id="3.60.21.10">
    <property type="match status" value="1"/>
</dbReference>
<organism evidence="2 3">
    <name type="scientific">Turneriella parva (strain ATCC BAA-1111 / DSM 21527 / NCTC 11395 / H)</name>
    <name type="common">Leptospira parva</name>
    <dbReference type="NCBI Taxonomy" id="869212"/>
    <lineage>
        <taxon>Bacteria</taxon>
        <taxon>Pseudomonadati</taxon>
        <taxon>Spirochaetota</taxon>
        <taxon>Spirochaetia</taxon>
        <taxon>Leptospirales</taxon>
        <taxon>Leptospiraceae</taxon>
        <taxon>Turneriella</taxon>
    </lineage>
</organism>
<accession>I4B4K2</accession>
<sequence>MKRFLLCVFCLNSLQAAPAEVTVYLTANLGGRFPLDQKYDENEMLLTAAYLRKARDAKKDSFHFDLGNAFFPGRLSRFSFGSLTADYLQMLRLDAGLVSAGDLNIGAESLDYIRRARGIRLLSANIYRENNHFFDSFTVIERGGLRIAAVGLTSTRSLVNYAEAKYLDLHLEPPLTTGTQAIAAAAAAKPDLLIVLSGLPIRDAVAFLSKNPQVDMILCGGDADTRLGQEAIRMIELPDGRRAVAMPNGTSLMRLELAKRGKVWTLSDREIVDVYAGDEKLNLPPTFERRLARWQKGYGLAEDSEAKKLVFTPFKLTPQFAAATLRDGFGCDVAFVENDDVDIETTPLISRARDIRYAVQNDYDIFTFRMRGSDLKAFYLKQRSLVFSGMTDKSVTGYPLRDDVHYRVCATQRGFEIAIPAGNARLKHKNQWLGLSDSITRTVEEGVTDPDAKADSRFRFLTTFNLSNIYETGAVANTSRIDTPPGQPIDSYFKWGLENDVNFTVYNRRHSFSFNPYIFYVRQVDQIVRNLLRGDITYTYNTEWYIRPYQKNRIDTVVVPVNGLRPSFLRETVGAEFTWKFFTGRLGGGLEKEILDPVNDPNWGIESNIGALWQFYPGMQYKLAFDSFSSRTYAGFWRHRIEIANSLIFTIAAPLTFTVSHRWYYFYLGSVSDFYNASIVLLSLDLRTTWKEP</sequence>
<keyword evidence="3" id="KW-1185">Reference proteome</keyword>
<feature type="signal peptide" evidence="1">
    <location>
        <begin position="1"/>
        <end position="19"/>
    </location>
</feature>
<evidence type="ECO:0000256" key="1">
    <source>
        <dbReference type="SAM" id="SignalP"/>
    </source>
</evidence>
<dbReference type="EMBL" id="CP002959">
    <property type="protein sequence ID" value="AFM12209.1"/>
    <property type="molecule type" value="Genomic_DNA"/>
</dbReference>
<evidence type="ECO:0008006" key="4">
    <source>
        <dbReference type="Google" id="ProtNLM"/>
    </source>
</evidence>
<dbReference type="PANTHER" id="PTHR11575">
    <property type="entry name" value="5'-NUCLEOTIDASE-RELATED"/>
    <property type="match status" value="1"/>
</dbReference>
<gene>
    <name evidence="2" type="ordered locus">Turpa_1561</name>
</gene>
<dbReference type="KEGG" id="tpx:Turpa_1561"/>